<dbReference type="EMBL" id="CADCWF010000251">
    <property type="protein sequence ID" value="CAA9570911.1"/>
    <property type="molecule type" value="Genomic_DNA"/>
</dbReference>
<dbReference type="InterPro" id="IPR036271">
    <property type="entry name" value="Tet_transcr_reg_TetR-rel_C_sf"/>
</dbReference>
<dbReference type="PANTHER" id="PTHR30055">
    <property type="entry name" value="HTH-TYPE TRANSCRIPTIONAL REGULATOR RUTR"/>
    <property type="match status" value="1"/>
</dbReference>
<dbReference type="GO" id="GO:0045892">
    <property type="term" value="P:negative regulation of DNA-templated transcription"/>
    <property type="evidence" value="ECO:0007669"/>
    <property type="project" value="InterPro"/>
</dbReference>
<reference evidence="6" key="1">
    <citation type="submission" date="2020-02" db="EMBL/GenBank/DDBJ databases">
        <authorList>
            <person name="Meier V. D."/>
        </authorList>
    </citation>
    <scope>NUCLEOTIDE SEQUENCE</scope>
    <source>
        <strain evidence="6">AVDCRST_MAG59</strain>
    </source>
</reference>
<feature type="domain" description="HTH tetR-type" evidence="5">
    <location>
        <begin position="32"/>
        <end position="92"/>
    </location>
</feature>
<dbReference type="Pfam" id="PF00440">
    <property type="entry name" value="TetR_N"/>
    <property type="match status" value="1"/>
</dbReference>
<evidence type="ECO:0000256" key="4">
    <source>
        <dbReference type="PROSITE-ProRule" id="PRU00335"/>
    </source>
</evidence>
<accession>A0A6J4V7L1</accession>
<name>A0A6J4V7L1_9BACT</name>
<dbReference type="GO" id="GO:0003700">
    <property type="term" value="F:DNA-binding transcription factor activity"/>
    <property type="evidence" value="ECO:0007669"/>
    <property type="project" value="TreeGrafter"/>
</dbReference>
<dbReference type="InterPro" id="IPR001647">
    <property type="entry name" value="HTH_TetR"/>
</dbReference>
<dbReference type="Gene3D" id="1.10.357.10">
    <property type="entry name" value="Tetracycline Repressor, domain 2"/>
    <property type="match status" value="1"/>
</dbReference>
<evidence type="ECO:0000256" key="1">
    <source>
        <dbReference type="ARBA" id="ARBA00023015"/>
    </source>
</evidence>
<dbReference type="PROSITE" id="PS50977">
    <property type="entry name" value="HTH_TETR_2"/>
    <property type="match status" value="1"/>
</dbReference>
<dbReference type="GO" id="GO:0000976">
    <property type="term" value="F:transcription cis-regulatory region binding"/>
    <property type="evidence" value="ECO:0007669"/>
    <property type="project" value="TreeGrafter"/>
</dbReference>
<dbReference type="InterPro" id="IPR009057">
    <property type="entry name" value="Homeodomain-like_sf"/>
</dbReference>
<gene>
    <name evidence="6" type="ORF">AVDCRST_MAG59-3540</name>
</gene>
<feature type="DNA-binding region" description="H-T-H motif" evidence="4">
    <location>
        <begin position="55"/>
        <end position="74"/>
    </location>
</feature>
<dbReference type="Gene3D" id="1.10.10.60">
    <property type="entry name" value="Homeodomain-like"/>
    <property type="match status" value="1"/>
</dbReference>
<dbReference type="PANTHER" id="PTHR30055:SF151">
    <property type="entry name" value="TRANSCRIPTIONAL REGULATORY PROTEIN"/>
    <property type="match status" value="1"/>
</dbReference>
<keyword evidence="3" id="KW-0804">Transcription</keyword>
<dbReference type="InterPro" id="IPR050109">
    <property type="entry name" value="HTH-type_TetR-like_transc_reg"/>
</dbReference>
<sequence>MTTEYTGSGDPARTMALLWGTQQPPTRGPKPGLSVERIVRAAIEVADAEGLATLSMRRLAEHLGVGTMSLYTYLPGKAELVDVMVDTVHREPEPVPVPAAGDPAEWRPRLEAIARADWARFHRHPWLLQVAATTRPPLGPHLIAKYDRDLRAVEGIGLDDLEMDSVVSLVAGHVEGAARRSLDALQAPRQTGQTDQQWWEANAPLLEKVFDPSRFPTAARVGPAAGIAYQAAYDPEHAFVFGLERILDGIAALVRSRQEDVTEFGG</sequence>
<dbReference type="SUPFAM" id="SSF48498">
    <property type="entry name" value="Tetracyclin repressor-like, C-terminal domain"/>
    <property type="match status" value="1"/>
</dbReference>
<evidence type="ECO:0000256" key="2">
    <source>
        <dbReference type="ARBA" id="ARBA00023125"/>
    </source>
</evidence>
<keyword evidence="1" id="KW-0805">Transcription regulation</keyword>
<dbReference type="AlphaFoldDB" id="A0A6J4V7L1"/>
<dbReference type="Pfam" id="PF02909">
    <property type="entry name" value="TetR_C_1"/>
    <property type="match status" value="1"/>
</dbReference>
<protein>
    <submittedName>
        <fullName evidence="6">Transcriptional regulator, AcrR family</fullName>
    </submittedName>
</protein>
<evidence type="ECO:0000259" key="5">
    <source>
        <dbReference type="PROSITE" id="PS50977"/>
    </source>
</evidence>
<dbReference type="InterPro" id="IPR004111">
    <property type="entry name" value="Repressor_TetR_C"/>
</dbReference>
<proteinExistence type="predicted"/>
<dbReference type="SUPFAM" id="SSF46689">
    <property type="entry name" value="Homeodomain-like"/>
    <property type="match status" value="1"/>
</dbReference>
<evidence type="ECO:0000256" key="3">
    <source>
        <dbReference type="ARBA" id="ARBA00023163"/>
    </source>
</evidence>
<keyword evidence="2 4" id="KW-0238">DNA-binding</keyword>
<organism evidence="6">
    <name type="scientific">uncultured Thermomicrobiales bacterium</name>
    <dbReference type="NCBI Taxonomy" id="1645740"/>
    <lineage>
        <taxon>Bacteria</taxon>
        <taxon>Pseudomonadati</taxon>
        <taxon>Thermomicrobiota</taxon>
        <taxon>Thermomicrobia</taxon>
        <taxon>Thermomicrobiales</taxon>
        <taxon>environmental samples</taxon>
    </lineage>
</organism>
<evidence type="ECO:0000313" key="6">
    <source>
        <dbReference type="EMBL" id="CAA9570911.1"/>
    </source>
</evidence>